<organism evidence="3 4">
    <name type="scientific">Porcisia hertigi</name>
    <dbReference type="NCBI Taxonomy" id="2761500"/>
    <lineage>
        <taxon>Eukaryota</taxon>
        <taxon>Discoba</taxon>
        <taxon>Euglenozoa</taxon>
        <taxon>Kinetoplastea</taxon>
        <taxon>Metakinetoplastina</taxon>
        <taxon>Trypanosomatida</taxon>
        <taxon>Trypanosomatidae</taxon>
        <taxon>Leishmaniinae</taxon>
        <taxon>Porcisia</taxon>
    </lineage>
</organism>
<feature type="region of interest" description="Disordered" evidence="2">
    <location>
        <begin position="672"/>
        <end position="758"/>
    </location>
</feature>
<dbReference type="InterPro" id="IPR053120">
    <property type="entry name" value="PFR_Component"/>
</dbReference>
<evidence type="ECO:0000256" key="2">
    <source>
        <dbReference type="SAM" id="MobiDB-lite"/>
    </source>
</evidence>
<feature type="coiled-coil region" evidence="1">
    <location>
        <begin position="143"/>
        <end position="208"/>
    </location>
</feature>
<dbReference type="PANTHER" id="PTHR34732:SF1">
    <property type="entry name" value="69 KDA PARAFLAGELLAR ROD PROTEIN"/>
    <property type="match status" value="1"/>
</dbReference>
<dbReference type="RefSeq" id="XP_067758318.1">
    <property type="nucleotide sequence ID" value="XM_067901316.1"/>
</dbReference>
<comment type="caution">
    <text evidence="3">The sequence shown here is derived from an EMBL/GenBank/DDBJ whole genome shotgun (WGS) entry which is preliminary data.</text>
</comment>
<dbReference type="Pfam" id="PF05149">
    <property type="entry name" value="Flagellar_rod"/>
    <property type="match status" value="1"/>
</dbReference>
<proteinExistence type="predicted"/>
<feature type="compositionally biased region" description="Low complexity" evidence="2">
    <location>
        <begin position="604"/>
        <end position="620"/>
    </location>
</feature>
<keyword evidence="4" id="KW-1185">Reference proteome</keyword>
<dbReference type="KEGG" id="phet:94291393"/>
<dbReference type="OrthoDB" id="269342at2759"/>
<feature type="compositionally biased region" description="Basic and acidic residues" evidence="2">
    <location>
        <begin position="634"/>
        <end position="653"/>
    </location>
</feature>
<gene>
    <name evidence="3" type="ORF">JKF63_05353</name>
</gene>
<keyword evidence="1" id="KW-0175">Coiled coil</keyword>
<feature type="coiled-coil region" evidence="1">
    <location>
        <begin position="483"/>
        <end position="517"/>
    </location>
</feature>
<evidence type="ECO:0000313" key="3">
    <source>
        <dbReference type="EMBL" id="KAG5508850.1"/>
    </source>
</evidence>
<dbReference type="GO" id="GO:0005516">
    <property type="term" value="F:calmodulin binding"/>
    <property type="evidence" value="ECO:0007669"/>
    <property type="project" value="InterPro"/>
</dbReference>
<protein>
    <recommendedName>
        <fullName evidence="5">Paraflagellar rod protein 2</fullName>
    </recommendedName>
</protein>
<evidence type="ECO:0000313" key="4">
    <source>
        <dbReference type="Proteomes" id="UP000674318"/>
    </source>
</evidence>
<dbReference type="GO" id="GO:0031514">
    <property type="term" value="C:motile cilium"/>
    <property type="evidence" value="ECO:0007669"/>
    <property type="project" value="InterPro"/>
</dbReference>
<feature type="compositionally biased region" description="Gly residues" evidence="2">
    <location>
        <begin position="677"/>
        <end position="693"/>
    </location>
</feature>
<feature type="compositionally biased region" description="Basic and acidic residues" evidence="2">
    <location>
        <begin position="739"/>
        <end position="751"/>
    </location>
</feature>
<dbReference type="PANTHER" id="PTHR34732">
    <property type="entry name" value="69 KDA PARAFLAGELLAR ROD PROTEIN-RELATED"/>
    <property type="match status" value="1"/>
</dbReference>
<sequence length="860" mass="95657">MTYPAEAAASADVPEVSDITLEAARKQKIHNLKLKTACLSNEEFIQDLHVSDWSETQKQKLAAAHEKAAELLSAVESGTKWALTEAYDVQKLMRVCGLEMSLRELYKPEDKPQFMEIVALKKTLNELKQHPNKTRTVSFTGMIDNGAVKLEKAEEELRQSQLDASDLAKVPVPVLKVIEDCLNVTVVQNALQGNEEQIEAQLAAIEKAGEIRDVALADGEMAIAEEQYYIKAQLLEHLVELVADKFRIIGQTEDENKPFERVADTQKRAFQETSALKDAKRRLKGRCEDDLRSLHDAIQKADLEDAEAQKRFATQKEKSEQVIAENVYRQDEAWRKIQELERALQRLGSERFEEVKRRIEENDREERRRVEYQQFLDVCGQHKKLLELSVYNCDLALRCTGMVEELIAESCSGVKLRHSKLNEELAELRLQVHQEYLEAFRRLYKTLGQLVYKKEKRLEEIDRQIRTTHIQLEFAIETFDPNAKKHSDTKKELYKLRAQVEEELEMLKDKMAQALEMFGPTEDALMQAGIEFVHPAEEVEDGNLNRRSKIVEYRAHLAKQEEVKIAAEREELKRSKVLGHGGGADCGELQRRQVASQQAERGARGAAAAGAPGVPGGVPASVQDARAACVQEGEAPRGNRPPDPDDAHPAGVCHRDVRPKCEEALGHKEGAVQAARAGGGGAGNAEGQDGAGAGDVRSDGGRADAGGYRVCAPRGGGGGRQPEPPQQDRGVPRTPRKAGGGEDRRRARGAEALEGAAEPAVPWQDSAANHRVGECVCRVPKTSSFSARAGLVTPQQRFPFARVRERIISMNRQPPPPPPLLPSHTHTATSLSSLASLYMGNGLWRYFTCPRVRPVPVYSD</sequence>
<dbReference type="Proteomes" id="UP000674318">
    <property type="component" value="Unassembled WGS sequence"/>
</dbReference>
<accession>A0A836LGW5</accession>
<dbReference type="AlphaFoldDB" id="A0A836LGW5"/>
<reference evidence="3 4" key="1">
    <citation type="submission" date="2021-02" db="EMBL/GenBank/DDBJ databases">
        <title>Porcisia hertigi Genome sequencing and assembly.</title>
        <authorList>
            <person name="Almutairi H."/>
            <person name="Gatherer D."/>
        </authorList>
    </citation>
    <scope>NUCLEOTIDE SEQUENCE [LARGE SCALE GENOMIC DNA]</scope>
    <source>
        <strain evidence="3 4">C119</strain>
    </source>
</reference>
<name>A0A836LGW5_9TRYP</name>
<evidence type="ECO:0008006" key="5">
    <source>
        <dbReference type="Google" id="ProtNLM"/>
    </source>
</evidence>
<feature type="region of interest" description="Disordered" evidence="2">
    <location>
        <begin position="592"/>
        <end position="653"/>
    </location>
</feature>
<dbReference type="GeneID" id="94291393"/>
<feature type="coiled-coil region" evidence="1">
    <location>
        <begin position="411"/>
        <end position="438"/>
    </location>
</feature>
<dbReference type="InterPro" id="IPR007824">
    <property type="entry name" value="Flagellar_rod"/>
</dbReference>
<evidence type="ECO:0000256" key="1">
    <source>
        <dbReference type="SAM" id="Coils"/>
    </source>
</evidence>
<dbReference type="EMBL" id="JAFJZO010000016">
    <property type="protein sequence ID" value="KAG5508850.1"/>
    <property type="molecule type" value="Genomic_DNA"/>
</dbReference>